<organism evidence="1">
    <name type="scientific">Arundo donax</name>
    <name type="common">Giant reed</name>
    <name type="synonym">Donax arundinaceus</name>
    <dbReference type="NCBI Taxonomy" id="35708"/>
    <lineage>
        <taxon>Eukaryota</taxon>
        <taxon>Viridiplantae</taxon>
        <taxon>Streptophyta</taxon>
        <taxon>Embryophyta</taxon>
        <taxon>Tracheophyta</taxon>
        <taxon>Spermatophyta</taxon>
        <taxon>Magnoliopsida</taxon>
        <taxon>Liliopsida</taxon>
        <taxon>Poales</taxon>
        <taxon>Poaceae</taxon>
        <taxon>PACMAD clade</taxon>
        <taxon>Arundinoideae</taxon>
        <taxon>Arundineae</taxon>
        <taxon>Arundo</taxon>
    </lineage>
</organism>
<reference evidence="1" key="1">
    <citation type="submission" date="2014-09" db="EMBL/GenBank/DDBJ databases">
        <authorList>
            <person name="Magalhaes I.L.F."/>
            <person name="Oliveira U."/>
            <person name="Santos F.R."/>
            <person name="Vidigal T.H.D.A."/>
            <person name="Brescovit A.D."/>
            <person name="Santos A.J."/>
        </authorList>
    </citation>
    <scope>NUCLEOTIDE SEQUENCE</scope>
    <source>
        <tissue evidence="1">Shoot tissue taken approximately 20 cm above the soil surface</tissue>
    </source>
</reference>
<dbReference type="AlphaFoldDB" id="A0A0A9HQ41"/>
<accession>A0A0A9HQ41</accession>
<name>A0A0A9HQ41_ARUDO</name>
<sequence length="22" mass="2664">MHVILSCRSMHKDSNKIRITFF</sequence>
<proteinExistence type="predicted"/>
<protein>
    <submittedName>
        <fullName evidence="1">Uncharacterized protein</fullName>
    </submittedName>
</protein>
<reference evidence="1" key="2">
    <citation type="journal article" date="2015" name="Data Brief">
        <title>Shoot transcriptome of the giant reed, Arundo donax.</title>
        <authorList>
            <person name="Barrero R.A."/>
            <person name="Guerrero F.D."/>
            <person name="Moolhuijzen P."/>
            <person name="Goolsby J.A."/>
            <person name="Tidwell J."/>
            <person name="Bellgard S.E."/>
            <person name="Bellgard M.I."/>
        </authorList>
    </citation>
    <scope>NUCLEOTIDE SEQUENCE</scope>
    <source>
        <tissue evidence="1">Shoot tissue taken approximately 20 cm above the soil surface</tissue>
    </source>
</reference>
<dbReference type="EMBL" id="GBRH01160895">
    <property type="protein sequence ID" value="JAE37001.1"/>
    <property type="molecule type" value="Transcribed_RNA"/>
</dbReference>
<evidence type="ECO:0000313" key="1">
    <source>
        <dbReference type="EMBL" id="JAE37001.1"/>
    </source>
</evidence>